<dbReference type="Gene3D" id="1.20.1600.10">
    <property type="entry name" value="Outer membrane efflux proteins (OEP)"/>
    <property type="match status" value="1"/>
</dbReference>
<dbReference type="InterPro" id="IPR010131">
    <property type="entry name" value="MdtP/NodT-like"/>
</dbReference>
<dbReference type="GO" id="GO:0009279">
    <property type="term" value="C:cell outer membrane"/>
    <property type="evidence" value="ECO:0007669"/>
    <property type="project" value="UniProtKB-SubCell"/>
</dbReference>
<keyword evidence="6 9" id="KW-0564">Palmitate</keyword>
<reference evidence="11 14" key="2">
    <citation type="submission" date="2020-04" db="EMBL/GenBank/DDBJ databases">
        <title>Molecular characterization of pseudomonads from Agaricus bisporus reveal novel blotch 2 pathogens in Western Europe.</title>
        <authorList>
            <person name="Taparia T."/>
            <person name="Krijger M."/>
            <person name="Haynes E."/>
            <person name="Elpinstone J.G."/>
            <person name="Noble R."/>
            <person name="Van Der Wolf J."/>
        </authorList>
    </citation>
    <scope>NUCLEOTIDE SEQUENCE [LARGE SCALE GENOMIC DNA]</scope>
    <source>
        <strain evidence="11 14">IPO3765</strain>
    </source>
</reference>
<comment type="subcellular location">
    <subcellularLocation>
        <location evidence="1 9">Cell outer membrane</location>
        <topology evidence="1 9">Lipid-anchor</topology>
    </subcellularLocation>
</comment>
<proteinExistence type="inferred from homology"/>
<keyword evidence="10" id="KW-0175">Coiled coil</keyword>
<evidence type="ECO:0000256" key="1">
    <source>
        <dbReference type="ARBA" id="ARBA00004459"/>
    </source>
</evidence>
<evidence type="ECO:0000256" key="7">
    <source>
        <dbReference type="ARBA" id="ARBA00023237"/>
    </source>
</evidence>
<dbReference type="AlphaFoldDB" id="A0A1H3UFM8"/>
<dbReference type="Pfam" id="PF02321">
    <property type="entry name" value="OEP"/>
    <property type="match status" value="2"/>
</dbReference>
<evidence type="ECO:0000256" key="8">
    <source>
        <dbReference type="ARBA" id="ARBA00023288"/>
    </source>
</evidence>
<dbReference type="PROSITE" id="PS51257">
    <property type="entry name" value="PROKAR_LIPOPROTEIN"/>
    <property type="match status" value="1"/>
</dbReference>
<organism evidence="12 13">
    <name type="scientific">Pseudomonas salomonii</name>
    <dbReference type="NCBI Taxonomy" id="191391"/>
    <lineage>
        <taxon>Bacteria</taxon>
        <taxon>Pseudomonadati</taxon>
        <taxon>Pseudomonadota</taxon>
        <taxon>Gammaproteobacteria</taxon>
        <taxon>Pseudomonadales</taxon>
        <taxon>Pseudomonadaceae</taxon>
        <taxon>Pseudomonas</taxon>
    </lineage>
</organism>
<evidence type="ECO:0000256" key="3">
    <source>
        <dbReference type="ARBA" id="ARBA00022452"/>
    </source>
</evidence>
<evidence type="ECO:0000256" key="5">
    <source>
        <dbReference type="ARBA" id="ARBA00023136"/>
    </source>
</evidence>
<feature type="coiled-coil region" evidence="10">
    <location>
        <begin position="223"/>
        <end position="250"/>
    </location>
</feature>
<evidence type="ECO:0000256" key="9">
    <source>
        <dbReference type="RuleBase" id="RU362097"/>
    </source>
</evidence>
<dbReference type="Gene3D" id="2.20.200.10">
    <property type="entry name" value="Outer membrane efflux proteins (OEP)"/>
    <property type="match status" value="1"/>
</dbReference>
<evidence type="ECO:0000256" key="2">
    <source>
        <dbReference type="ARBA" id="ARBA00007613"/>
    </source>
</evidence>
<dbReference type="EMBL" id="FNOX01000014">
    <property type="protein sequence ID" value="SDZ61272.1"/>
    <property type="molecule type" value="Genomic_DNA"/>
</dbReference>
<evidence type="ECO:0000313" key="12">
    <source>
        <dbReference type="EMBL" id="SDZ61272.1"/>
    </source>
</evidence>
<accession>A0A1H3UFM8</accession>
<evidence type="ECO:0000256" key="4">
    <source>
        <dbReference type="ARBA" id="ARBA00022692"/>
    </source>
</evidence>
<evidence type="ECO:0000313" key="13">
    <source>
        <dbReference type="Proteomes" id="UP000182902"/>
    </source>
</evidence>
<reference evidence="12 13" key="1">
    <citation type="submission" date="2016-10" db="EMBL/GenBank/DDBJ databases">
        <authorList>
            <person name="de Groot N.N."/>
        </authorList>
    </citation>
    <scope>NUCLEOTIDE SEQUENCE [LARGE SCALE GENOMIC DNA]</scope>
    <source>
        <strain evidence="12 13">ICMP 14252</strain>
    </source>
</reference>
<dbReference type="NCBIfam" id="TIGR01845">
    <property type="entry name" value="outer_NodT"/>
    <property type="match status" value="1"/>
</dbReference>
<keyword evidence="7" id="KW-0998">Cell outer membrane</keyword>
<name>A0A1H3UFM8_9PSED</name>
<evidence type="ECO:0000256" key="10">
    <source>
        <dbReference type="SAM" id="Coils"/>
    </source>
</evidence>
<dbReference type="Proteomes" id="UP000182902">
    <property type="component" value="Unassembled WGS sequence"/>
</dbReference>
<evidence type="ECO:0000256" key="6">
    <source>
        <dbReference type="ARBA" id="ARBA00023139"/>
    </source>
</evidence>
<dbReference type="RefSeq" id="WP_065931234.1">
    <property type="nucleotide sequence ID" value="NZ_FNOX01000014.1"/>
</dbReference>
<dbReference type="EMBL" id="JACAQV010000034">
    <property type="protein sequence ID" value="NWF11626.1"/>
    <property type="molecule type" value="Genomic_DNA"/>
</dbReference>
<comment type="similarity">
    <text evidence="2 9">Belongs to the outer membrane factor (OMF) (TC 1.B.17) family.</text>
</comment>
<gene>
    <name evidence="11" type="primary">adeC</name>
    <name evidence="11" type="ORF">HX810_28505</name>
    <name evidence="12" type="ORF">SAMN05216247_1146</name>
</gene>
<dbReference type="Proteomes" id="UP000561369">
    <property type="component" value="Unassembled WGS sequence"/>
</dbReference>
<evidence type="ECO:0000313" key="11">
    <source>
        <dbReference type="EMBL" id="NWF11626.1"/>
    </source>
</evidence>
<sequence>MNKFAFSLVTVAVTLGGCSLIPDYHQPAAPVASEYPQGPAYAAGAGAVGQDAARQDWRALFHDPALQQLIQTALTQNRDLRVAALNVEAYRAQYQIQRADLFPAISANGSGNRQRVPASITKTGKPAITSTYSATLGISSYELDFFGRVRSLSEQAMQEYLATEQAQRSAQLSLVASVANAYLTWRADQELLELTRQTLASYEESLRLTTRSLDQGVASSLDAAQAQTSVESARSNMARYERQVAQDRNSLTLLVGTALPESLPVRPLAGDLIAQVPAGLPSDLLQRRPDILQAEYRLKAANANIGAARAAFFPSVSLTANAGASSAQLSSLFKGGSGSWTFQPQINLPIFNAGSLRASLNYAKLQKDIGVAQYEKAIQTAFQEVADGLAARQTYNDQLRAQSDLVRANQTYYDLAQRRYRIGVDSNLVFLDAQRSLFSSKQALITDRLAQLITDVNLYTALGGAWGNPTQLAVAETHP</sequence>
<dbReference type="PANTHER" id="PTHR30203">
    <property type="entry name" value="OUTER MEMBRANE CATION EFFLUX PROTEIN"/>
    <property type="match status" value="1"/>
</dbReference>
<keyword evidence="4 9" id="KW-0812">Transmembrane</keyword>
<evidence type="ECO:0000313" key="14">
    <source>
        <dbReference type="Proteomes" id="UP000561369"/>
    </source>
</evidence>
<keyword evidence="8 9" id="KW-0449">Lipoprotein</keyword>
<dbReference type="PANTHER" id="PTHR30203:SF32">
    <property type="entry name" value="CATION EFFLUX SYSTEM PROTEIN CUSC"/>
    <property type="match status" value="1"/>
</dbReference>
<dbReference type="SUPFAM" id="SSF56954">
    <property type="entry name" value="Outer membrane efflux proteins (OEP)"/>
    <property type="match status" value="1"/>
</dbReference>
<keyword evidence="3 9" id="KW-1134">Transmembrane beta strand</keyword>
<dbReference type="InterPro" id="IPR003423">
    <property type="entry name" value="OMP_efflux"/>
</dbReference>
<keyword evidence="5 9" id="KW-0472">Membrane</keyword>
<dbReference type="GO" id="GO:0015562">
    <property type="term" value="F:efflux transmembrane transporter activity"/>
    <property type="evidence" value="ECO:0007669"/>
    <property type="project" value="InterPro"/>
</dbReference>
<protein>
    <submittedName>
        <fullName evidence="11">AdeC/AdeK/OprM family multidrug efflux complex outer membrane factor</fullName>
    </submittedName>
    <submittedName>
        <fullName evidence="12">Outer membrane protein, multidrug efflux system</fullName>
    </submittedName>
</protein>